<evidence type="ECO:0000313" key="3">
    <source>
        <dbReference type="Proteomes" id="UP001234989"/>
    </source>
</evidence>
<keyword evidence="1" id="KW-0472">Membrane</keyword>
<gene>
    <name evidence="2" type="ORF">MTR67_034411</name>
</gene>
<proteinExistence type="predicted"/>
<dbReference type="EMBL" id="CP133619">
    <property type="protein sequence ID" value="WMV41026.1"/>
    <property type="molecule type" value="Genomic_DNA"/>
</dbReference>
<keyword evidence="1" id="KW-1133">Transmembrane helix</keyword>
<dbReference type="Proteomes" id="UP001234989">
    <property type="component" value="Chromosome 8"/>
</dbReference>
<dbReference type="AlphaFoldDB" id="A0AAF0ZIM8"/>
<sequence>MFHVSLKKKCLGDYSLIVPTENIGIKNNLSDEEVPVKNLNRQLRKLRTKEVALTSQNTTICEASKYYDGCRDKTQDHPNRQKIKVKCGALQKAMRLTNQTLGLQVVSMECLLMTLVTCIYIMKDVGQMASVHRMYELQGGL</sequence>
<reference evidence="2" key="1">
    <citation type="submission" date="2023-08" db="EMBL/GenBank/DDBJ databases">
        <title>A de novo genome assembly of Solanum verrucosum Schlechtendal, a Mexican diploid species geographically isolated from the other diploid A-genome species in potato relatives.</title>
        <authorList>
            <person name="Hosaka K."/>
        </authorList>
    </citation>
    <scope>NUCLEOTIDE SEQUENCE</scope>
    <source>
        <tissue evidence="2">Young leaves</tissue>
    </source>
</reference>
<dbReference type="PANTHER" id="PTHR46148:SF56">
    <property type="entry name" value="RETROTRANSPOSON PROTEIN"/>
    <property type="match status" value="1"/>
</dbReference>
<dbReference type="PANTHER" id="PTHR46148">
    <property type="entry name" value="CHROMO DOMAIN-CONTAINING PROTEIN"/>
    <property type="match status" value="1"/>
</dbReference>
<evidence type="ECO:0000256" key="1">
    <source>
        <dbReference type="SAM" id="Phobius"/>
    </source>
</evidence>
<keyword evidence="1" id="KW-0812">Transmembrane</keyword>
<evidence type="ECO:0000313" key="2">
    <source>
        <dbReference type="EMBL" id="WMV41026.1"/>
    </source>
</evidence>
<accession>A0AAF0ZIM8</accession>
<organism evidence="2 3">
    <name type="scientific">Solanum verrucosum</name>
    <dbReference type="NCBI Taxonomy" id="315347"/>
    <lineage>
        <taxon>Eukaryota</taxon>
        <taxon>Viridiplantae</taxon>
        <taxon>Streptophyta</taxon>
        <taxon>Embryophyta</taxon>
        <taxon>Tracheophyta</taxon>
        <taxon>Spermatophyta</taxon>
        <taxon>Magnoliopsida</taxon>
        <taxon>eudicotyledons</taxon>
        <taxon>Gunneridae</taxon>
        <taxon>Pentapetalae</taxon>
        <taxon>asterids</taxon>
        <taxon>lamiids</taxon>
        <taxon>Solanales</taxon>
        <taxon>Solanaceae</taxon>
        <taxon>Solanoideae</taxon>
        <taxon>Solaneae</taxon>
        <taxon>Solanum</taxon>
    </lineage>
</organism>
<keyword evidence="3" id="KW-1185">Reference proteome</keyword>
<protein>
    <submittedName>
        <fullName evidence="2">Uncharacterized protein</fullName>
    </submittedName>
</protein>
<name>A0AAF0ZIM8_SOLVR</name>
<feature type="transmembrane region" description="Helical" evidence="1">
    <location>
        <begin position="101"/>
        <end position="122"/>
    </location>
</feature>